<proteinExistence type="predicted"/>
<dbReference type="EMBL" id="JBHTAC010000033">
    <property type="protein sequence ID" value="MFC7245998.1"/>
    <property type="molecule type" value="Genomic_DNA"/>
</dbReference>
<keyword evidence="3" id="KW-1185">Reference proteome</keyword>
<evidence type="ECO:0000313" key="2">
    <source>
        <dbReference type="EMBL" id="MFC7245998.1"/>
    </source>
</evidence>
<dbReference type="PANTHER" id="PTHR43190:SF3">
    <property type="entry name" value="N-ACETYL-D-GLUCOSAMINE KINASE"/>
    <property type="match status" value="1"/>
</dbReference>
<evidence type="ECO:0000313" key="3">
    <source>
        <dbReference type="Proteomes" id="UP001596392"/>
    </source>
</evidence>
<dbReference type="RefSeq" id="WP_376808868.1">
    <property type="nucleotide sequence ID" value="NZ_JBHTAC010000033.1"/>
</dbReference>
<name>A0ABW2H6P4_9ACTN</name>
<keyword evidence="2" id="KW-0418">Kinase</keyword>
<sequence>MISEKTVVAVDGGNSKTDVIIATGAGTVLGRARGPASSPHLIGVPDTIGLLGRLITQAREHAGLHPAAVFDRAEVYLAGADLPTEVRILTEAVTAAGWAHRNRVDNDTFALMRAGTDAERAIAVVCGAGINCVGRDAGGRTARFPALGMITGDWGGGHHLASLALWHAARGEDGRGPATRLTEAVIDHFRVATVEDLGIAVHLGEVDAARIAELTPVLFTAASDGDEVARRIVAKQAAEVLSLARVAAERLGMRHERLALVLGGGVLAAQHPLLHQAILEGVPAVLPCAEVVVSAQAPVVGAALAGLDALGATADAKSVLRTAG</sequence>
<dbReference type="InterPro" id="IPR043129">
    <property type="entry name" value="ATPase_NBD"/>
</dbReference>
<dbReference type="PANTHER" id="PTHR43190">
    <property type="entry name" value="N-ACETYL-D-GLUCOSAMINE KINASE"/>
    <property type="match status" value="1"/>
</dbReference>
<dbReference type="InterPro" id="IPR002731">
    <property type="entry name" value="ATPase_BadF"/>
</dbReference>
<organism evidence="2 3">
    <name type="scientific">Catellatospora aurea</name>
    <dbReference type="NCBI Taxonomy" id="1337874"/>
    <lineage>
        <taxon>Bacteria</taxon>
        <taxon>Bacillati</taxon>
        <taxon>Actinomycetota</taxon>
        <taxon>Actinomycetes</taxon>
        <taxon>Micromonosporales</taxon>
        <taxon>Micromonosporaceae</taxon>
        <taxon>Catellatospora</taxon>
    </lineage>
</organism>
<evidence type="ECO:0000259" key="1">
    <source>
        <dbReference type="Pfam" id="PF01869"/>
    </source>
</evidence>
<reference evidence="3" key="1">
    <citation type="journal article" date="2019" name="Int. J. Syst. Evol. Microbiol.">
        <title>The Global Catalogue of Microorganisms (GCM) 10K type strain sequencing project: providing services to taxonomists for standard genome sequencing and annotation.</title>
        <authorList>
            <consortium name="The Broad Institute Genomics Platform"/>
            <consortium name="The Broad Institute Genome Sequencing Center for Infectious Disease"/>
            <person name="Wu L."/>
            <person name="Ma J."/>
        </authorList>
    </citation>
    <scope>NUCLEOTIDE SEQUENCE [LARGE SCALE GENOMIC DNA]</scope>
    <source>
        <strain evidence="3">CGMCC 1.9106</strain>
    </source>
</reference>
<dbReference type="Proteomes" id="UP001596392">
    <property type="component" value="Unassembled WGS sequence"/>
</dbReference>
<dbReference type="Gene3D" id="3.30.420.40">
    <property type="match status" value="2"/>
</dbReference>
<dbReference type="GO" id="GO:0016301">
    <property type="term" value="F:kinase activity"/>
    <property type="evidence" value="ECO:0007669"/>
    <property type="project" value="UniProtKB-KW"/>
</dbReference>
<dbReference type="SUPFAM" id="SSF53067">
    <property type="entry name" value="Actin-like ATPase domain"/>
    <property type="match status" value="2"/>
</dbReference>
<dbReference type="InterPro" id="IPR052519">
    <property type="entry name" value="Euk-type_GlcNAc_Kinase"/>
</dbReference>
<protein>
    <submittedName>
        <fullName evidence="2">N-acetylglucosamine kinase</fullName>
    </submittedName>
</protein>
<dbReference type="Pfam" id="PF01869">
    <property type="entry name" value="BcrAD_BadFG"/>
    <property type="match status" value="1"/>
</dbReference>
<dbReference type="CDD" id="cd24007">
    <property type="entry name" value="ASKHA_NBD_eukNAGK-like"/>
    <property type="match status" value="1"/>
</dbReference>
<gene>
    <name evidence="2" type="ORF">ACFQO7_26265</name>
</gene>
<keyword evidence="2" id="KW-0808">Transferase</keyword>
<accession>A0ABW2H6P4</accession>
<feature type="domain" description="ATPase BadF/BadG/BcrA/BcrD type" evidence="1">
    <location>
        <begin position="10"/>
        <end position="305"/>
    </location>
</feature>
<comment type="caution">
    <text evidence="2">The sequence shown here is derived from an EMBL/GenBank/DDBJ whole genome shotgun (WGS) entry which is preliminary data.</text>
</comment>